<dbReference type="EMBL" id="CP155571">
    <property type="protein sequence ID" value="XFO72100.1"/>
    <property type="molecule type" value="Genomic_DNA"/>
</dbReference>
<dbReference type="PRINTS" id="PR00039">
    <property type="entry name" value="HTHLYSR"/>
</dbReference>
<evidence type="ECO:0000256" key="2">
    <source>
        <dbReference type="ARBA" id="ARBA00023015"/>
    </source>
</evidence>
<keyword evidence="4" id="KW-0804">Transcription</keyword>
<dbReference type="PROSITE" id="PS50931">
    <property type="entry name" value="HTH_LYSR"/>
    <property type="match status" value="1"/>
</dbReference>
<keyword evidence="7" id="KW-1185">Reference proteome</keyword>
<evidence type="ECO:0000313" key="6">
    <source>
        <dbReference type="EMBL" id="XFO72100.1"/>
    </source>
</evidence>
<dbReference type="InterPro" id="IPR005119">
    <property type="entry name" value="LysR_subst-bd"/>
</dbReference>
<evidence type="ECO:0000259" key="5">
    <source>
        <dbReference type="PROSITE" id="PS50931"/>
    </source>
</evidence>
<dbReference type="PANTHER" id="PTHR30126:SF40">
    <property type="entry name" value="HTH-TYPE TRANSCRIPTIONAL REGULATOR GLTR"/>
    <property type="match status" value="1"/>
</dbReference>
<dbReference type="InterPro" id="IPR000847">
    <property type="entry name" value="LysR_HTH_N"/>
</dbReference>
<dbReference type="Pfam" id="PF03466">
    <property type="entry name" value="LysR_substrate"/>
    <property type="match status" value="1"/>
</dbReference>
<dbReference type="SUPFAM" id="SSF53850">
    <property type="entry name" value="Periplasmic binding protein-like II"/>
    <property type="match status" value="1"/>
</dbReference>
<dbReference type="Proteomes" id="UP000216052">
    <property type="component" value="Chromosome"/>
</dbReference>
<proteinExistence type="inferred from homology"/>
<keyword evidence="3" id="KW-0238">DNA-binding</keyword>
<gene>
    <name evidence="6" type="primary">cmpR_2</name>
    <name evidence="6" type="ORF">SPACI_021460</name>
</gene>
<organism evidence="6 7">
    <name type="scientific">Sporomusa acidovorans (strain ATCC 49682 / DSM 3132 / Mol)</name>
    <dbReference type="NCBI Taxonomy" id="1123286"/>
    <lineage>
        <taxon>Bacteria</taxon>
        <taxon>Bacillati</taxon>
        <taxon>Bacillota</taxon>
        <taxon>Negativicutes</taxon>
        <taxon>Selenomonadales</taxon>
        <taxon>Sporomusaceae</taxon>
        <taxon>Sporomusa</taxon>
    </lineage>
</organism>
<dbReference type="SUPFAM" id="SSF46785">
    <property type="entry name" value="Winged helix' DNA-binding domain"/>
    <property type="match status" value="1"/>
</dbReference>
<dbReference type="Gene3D" id="1.10.10.10">
    <property type="entry name" value="Winged helix-like DNA-binding domain superfamily/Winged helix DNA-binding domain"/>
    <property type="match status" value="1"/>
</dbReference>
<feature type="domain" description="HTH lysR-type" evidence="5">
    <location>
        <begin position="1"/>
        <end position="59"/>
    </location>
</feature>
<name>A0ABZ3J226_SPOA4</name>
<accession>A0ABZ3J226</accession>
<dbReference type="Gene3D" id="3.40.190.10">
    <property type="entry name" value="Periplasmic binding protein-like II"/>
    <property type="match status" value="2"/>
</dbReference>
<protein>
    <submittedName>
        <fullName evidence="6">HTH-type transcriptional activator CmpR</fullName>
    </submittedName>
</protein>
<evidence type="ECO:0000256" key="1">
    <source>
        <dbReference type="ARBA" id="ARBA00009437"/>
    </source>
</evidence>
<dbReference type="Pfam" id="PF00126">
    <property type="entry name" value="HTH_1"/>
    <property type="match status" value="1"/>
</dbReference>
<sequence>MSYIQSLTVFLNVAEEGSFSAAAKKLELTQPTVSFHIDNLEKNFGCPLFTRTSKGVSLTIYGEKLFATTRTINGLISETHKEIQAMSQGSAGRILLGASTIPADYILPPLLAKFLQKHPGLTISLVTGDSQTILDKFTQGEIPIAVVGAKPEDAIMCQPLCHDNLVLAAHPDFRVIAQGNAKDWLLKLPFILRKKSSGTARSALDVLAQLDIFPEKLNIIMEVDSNQTVKAAMLNKIGVGFISAWAVENELKSGRLVALPLPGPAIIRQFYAISRPPLQPACLELFWQYLTHPDNTPTT</sequence>
<evidence type="ECO:0000256" key="4">
    <source>
        <dbReference type="ARBA" id="ARBA00023163"/>
    </source>
</evidence>
<reference evidence="6" key="1">
    <citation type="submission" date="2024-05" db="EMBL/GenBank/DDBJ databases">
        <title>Isolation and characterization of Sporomusa carbonis sp. nov., a carboxydotrophic hydrogenogen in the genus of Sporomusa isolated from a charcoal burning pile.</title>
        <authorList>
            <person name="Boeer T."/>
            <person name="Rosenbaum F."/>
            <person name="Eysell L."/>
            <person name="Mueller V."/>
            <person name="Daniel R."/>
            <person name="Poehlein A."/>
        </authorList>
    </citation>
    <scope>NUCLEOTIDE SEQUENCE [LARGE SCALE GENOMIC DNA]</scope>
    <source>
        <strain evidence="6">DSM 3132</strain>
    </source>
</reference>
<dbReference type="InterPro" id="IPR036390">
    <property type="entry name" value="WH_DNA-bd_sf"/>
</dbReference>
<dbReference type="PANTHER" id="PTHR30126">
    <property type="entry name" value="HTH-TYPE TRANSCRIPTIONAL REGULATOR"/>
    <property type="match status" value="1"/>
</dbReference>
<comment type="similarity">
    <text evidence="1">Belongs to the LysR transcriptional regulatory family.</text>
</comment>
<keyword evidence="2" id="KW-0805">Transcription regulation</keyword>
<evidence type="ECO:0000256" key="3">
    <source>
        <dbReference type="ARBA" id="ARBA00023125"/>
    </source>
</evidence>
<evidence type="ECO:0000313" key="7">
    <source>
        <dbReference type="Proteomes" id="UP000216052"/>
    </source>
</evidence>
<dbReference type="InterPro" id="IPR036388">
    <property type="entry name" value="WH-like_DNA-bd_sf"/>
</dbReference>
<dbReference type="RefSeq" id="WP_093795283.1">
    <property type="nucleotide sequence ID" value="NZ_CP155571.1"/>
</dbReference>